<sequence length="382" mass="43365">MRDSGAASRVKRYDEEIRTNDARRKRQRCGRSSSFSAEVGEQIEAVFDEDEFTTFKQAADALDMPVSTLHNYATEELGYRCLAEKVRPKASEKNLEDRVKMAQDISNQSDGDDCVPFTDEFHQDEKWFYVHSRRRKRKVKRGDVPRETAVTNEASRTHGTKVMFSGCTGVGPTGEPMHIDFQWISEEKTAKRKSKNHAKGDVYRVPATMNAAYFERVMRDCGRAIRARYAELGFPNRRVKLQIDSAGGHGMARGVKVFTALKEMMDRDYNVELVQQPGNSPMTNILDLTIWQAVQLEVDNMRKETRHQVDALVETCDKAWDKMPTVKVLRAFEMRRDVAAEMLRNNGACPTEGKGGGGAHRVHVHPSYAALRARLGILTDAW</sequence>
<keyword evidence="3" id="KW-1185">Reference proteome</keyword>
<dbReference type="RefSeq" id="XP_009041790.1">
    <property type="nucleotide sequence ID" value="XM_009043542.1"/>
</dbReference>
<dbReference type="Proteomes" id="UP000002729">
    <property type="component" value="Unassembled WGS sequence"/>
</dbReference>
<dbReference type="GO" id="GO:0003676">
    <property type="term" value="F:nucleic acid binding"/>
    <property type="evidence" value="ECO:0007669"/>
    <property type="project" value="InterPro"/>
</dbReference>
<protein>
    <recommendedName>
        <fullName evidence="4">Tc1-like transposase DDE domain-containing protein</fullName>
    </recommendedName>
</protein>
<dbReference type="OMA" id="FQWISEE"/>
<accession>F0YMZ4</accession>
<dbReference type="PANTHER" id="PTHR47169:SF4">
    <property type="entry name" value="TRANSPOSASE TC1-LIKE DOMAIN-CONTAINING PROTEIN"/>
    <property type="match status" value="1"/>
</dbReference>
<dbReference type="Gene3D" id="3.30.420.10">
    <property type="entry name" value="Ribonuclease H-like superfamily/Ribonuclease H"/>
    <property type="match status" value="1"/>
</dbReference>
<name>F0YMZ4_AURAN</name>
<dbReference type="PANTHER" id="PTHR47169">
    <property type="entry name" value="OS01G0541250 PROTEIN"/>
    <property type="match status" value="1"/>
</dbReference>
<evidence type="ECO:0000313" key="2">
    <source>
        <dbReference type="EMBL" id="EGB03523.1"/>
    </source>
</evidence>
<organism evidence="3">
    <name type="scientific">Aureococcus anophagefferens</name>
    <name type="common">Harmful bloom alga</name>
    <dbReference type="NCBI Taxonomy" id="44056"/>
    <lineage>
        <taxon>Eukaryota</taxon>
        <taxon>Sar</taxon>
        <taxon>Stramenopiles</taxon>
        <taxon>Ochrophyta</taxon>
        <taxon>Pelagophyceae</taxon>
        <taxon>Pelagomonadales</taxon>
        <taxon>Pelagomonadaceae</taxon>
        <taxon>Aureococcus</taxon>
    </lineage>
</organism>
<dbReference type="AlphaFoldDB" id="F0YMZ4"/>
<dbReference type="InParanoid" id="F0YMZ4"/>
<dbReference type="EMBL" id="GL833169">
    <property type="protein sequence ID" value="EGB03523.1"/>
    <property type="molecule type" value="Genomic_DNA"/>
</dbReference>
<dbReference type="InterPro" id="IPR036397">
    <property type="entry name" value="RNaseH_sf"/>
</dbReference>
<feature type="compositionally biased region" description="Basic and acidic residues" evidence="1">
    <location>
        <begin position="11"/>
        <end position="22"/>
    </location>
</feature>
<evidence type="ECO:0008006" key="4">
    <source>
        <dbReference type="Google" id="ProtNLM"/>
    </source>
</evidence>
<proteinExistence type="predicted"/>
<evidence type="ECO:0000313" key="3">
    <source>
        <dbReference type="Proteomes" id="UP000002729"/>
    </source>
</evidence>
<evidence type="ECO:0000256" key="1">
    <source>
        <dbReference type="SAM" id="MobiDB-lite"/>
    </source>
</evidence>
<dbReference type="KEGG" id="aaf:AURANDRAFT_67948"/>
<dbReference type="GeneID" id="20226518"/>
<feature type="region of interest" description="Disordered" evidence="1">
    <location>
        <begin position="1"/>
        <end position="33"/>
    </location>
</feature>
<dbReference type="OrthoDB" id="125932at2759"/>
<reference evidence="2 3" key="1">
    <citation type="journal article" date="2011" name="Proc. Natl. Acad. Sci. U.S.A.">
        <title>Niche of harmful alga Aureococcus anophagefferens revealed through ecogenomics.</title>
        <authorList>
            <person name="Gobler C.J."/>
            <person name="Berry D.L."/>
            <person name="Dyhrman S.T."/>
            <person name="Wilhelm S.W."/>
            <person name="Salamov A."/>
            <person name="Lobanov A.V."/>
            <person name="Zhang Y."/>
            <person name="Collier J.L."/>
            <person name="Wurch L.L."/>
            <person name="Kustka A.B."/>
            <person name="Dill B.D."/>
            <person name="Shah M."/>
            <person name="VerBerkmoes N.C."/>
            <person name="Kuo A."/>
            <person name="Terry A."/>
            <person name="Pangilinan J."/>
            <person name="Lindquist E.A."/>
            <person name="Lucas S."/>
            <person name="Paulsen I.T."/>
            <person name="Hattenrath-Lehmann T.K."/>
            <person name="Talmage S.C."/>
            <person name="Walker E.A."/>
            <person name="Koch F."/>
            <person name="Burson A.M."/>
            <person name="Marcoval M.A."/>
            <person name="Tang Y.Z."/>
            <person name="Lecleir G.R."/>
            <person name="Coyne K.J."/>
            <person name="Berg G.M."/>
            <person name="Bertrand E.M."/>
            <person name="Saito M.A."/>
            <person name="Gladyshev V.N."/>
            <person name="Grigoriev I.V."/>
        </authorList>
    </citation>
    <scope>NUCLEOTIDE SEQUENCE [LARGE SCALE GENOMIC DNA]</scope>
    <source>
        <strain evidence="3">CCMP 1984</strain>
    </source>
</reference>
<gene>
    <name evidence="2" type="ORF">AURANDRAFT_67948</name>
</gene>